<dbReference type="RefSeq" id="XP_030989963.1">
    <property type="nucleotide sequence ID" value="XM_031135949.1"/>
</dbReference>
<feature type="domain" description="DUF7907" evidence="1">
    <location>
        <begin position="130"/>
        <end position="306"/>
    </location>
</feature>
<evidence type="ECO:0000313" key="3">
    <source>
        <dbReference type="EMBL" id="TPX08277.1"/>
    </source>
</evidence>
<reference evidence="3 4" key="1">
    <citation type="submission" date="2019-06" db="EMBL/GenBank/DDBJ databases">
        <title>Draft genome sequence of the filamentous fungus Phialemoniopsis curvata isolated from diesel fuel.</title>
        <authorList>
            <person name="Varaljay V.A."/>
            <person name="Lyon W.J."/>
            <person name="Crouch A.L."/>
            <person name="Drake C.E."/>
            <person name="Hollomon J.M."/>
            <person name="Nadeau L.J."/>
            <person name="Nunn H.S."/>
            <person name="Stevenson B.S."/>
            <person name="Bojanowski C.L."/>
            <person name="Crookes-Goodson W.J."/>
        </authorList>
    </citation>
    <scope>NUCLEOTIDE SEQUENCE [LARGE SCALE GENOMIC DNA]</scope>
    <source>
        <strain evidence="3 4">D216</strain>
    </source>
</reference>
<evidence type="ECO:0000259" key="1">
    <source>
        <dbReference type="Pfam" id="PF25484"/>
    </source>
</evidence>
<evidence type="ECO:0000313" key="4">
    <source>
        <dbReference type="Proteomes" id="UP000319257"/>
    </source>
</evidence>
<dbReference type="InterPro" id="IPR057229">
    <property type="entry name" value="DUF7907"/>
</dbReference>
<dbReference type="EMBL" id="SKBQ01000007">
    <property type="protein sequence ID" value="TPX08277.1"/>
    <property type="molecule type" value="Genomic_DNA"/>
</dbReference>
<accession>A0A507AM35</accession>
<name>A0A507AM35_9PEZI</name>
<keyword evidence="4" id="KW-1185">Reference proteome</keyword>
<gene>
    <name evidence="2" type="ORF">E0L32_001827</name>
    <name evidence="3" type="ORF">E0L32_001852</name>
</gene>
<dbReference type="EMBL" id="SKBQ01000007">
    <property type="protein sequence ID" value="TPX08252.1"/>
    <property type="molecule type" value="Genomic_DNA"/>
</dbReference>
<comment type="caution">
    <text evidence="3">The sequence shown here is derived from an EMBL/GenBank/DDBJ whole genome shotgun (WGS) entry which is preliminary data.</text>
</comment>
<protein>
    <recommendedName>
        <fullName evidence="1">DUF7907 domain-containing protein</fullName>
    </recommendedName>
</protein>
<dbReference type="GeneID" id="41969274"/>
<sequence length="307" mass="33494">MTSQIDIRLALMQDIRQFDMPAMHTLAESSNSRRGVTDNYQDEIGPFSEADPVFKGPLRCPPRDSRPTTVITIAHSATSKPRLPVHSEPQVAQVQSRLVETRPEMRASLFTAAAWTAIVWAASPQALNTSREFNLRTQLKAGQESKADYDGLWLYAHHTGAGMNDAMFTSNRSHAIPGFLNATGLISDGDGQALSGLVFDLGSQGIPWSMLPALSVNFYAAWQPVRINAGGAATEQSAFWINGTGLQWTNAGSGTTPSSFGGWYVCQWWHGSLDGPFPGVQLFFRVNGFGHMTLETCADVDLVPEYL</sequence>
<dbReference type="InParanoid" id="A0A507AM35"/>
<dbReference type="Proteomes" id="UP000319257">
    <property type="component" value="Unassembled WGS sequence"/>
</dbReference>
<dbReference type="STRING" id="1093900.A0A507AM35"/>
<dbReference type="Pfam" id="PF25484">
    <property type="entry name" value="DUF7907"/>
    <property type="match status" value="1"/>
</dbReference>
<organism evidence="3 4">
    <name type="scientific">Thyridium curvatum</name>
    <dbReference type="NCBI Taxonomy" id="1093900"/>
    <lineage>
        <taxon>Eukaryota</taxon>
        <taxon>Fungi</taxon>
        <taxon>Dikarya</taxon>
        <taxon>Ascomycota</taxon>
        <taxon>Pezizomycotina</taxon>
        <taxon>Sordariomycetes</taxon>
        <taxon>Sordariomycetidae</taxon>
        <taxon>Thyridiales</taxon>
        <taxon>Thyridiaceae</taxon>
        <taxon>Thyridium</taxon>
    </lineage>
</organism>
<evidence type="ECO:0000313" key="2">
    <source>
        <dbReference type="EMBL" id="TPX08252.1"/>
    </source>
</evidence>
<dbReference type="OrthoDB" id="3518533at2759"/>
<dbReference type="AlphaFoldDB" id="A0A507AM35"/>
<proteinExistence type="predicted"/>